<protein>
    <submittedName>
        <fullName evidence="2">Uncharacterized protein m293L</fullName>
    </submittedName>
</protein>
<evidence type="ECO:0000313" key="3">
    <source>
        <dbReference type="Proteomes" id="UP000246715"/>
    </source>
</evidence>
<feature type="transmembrane region" description="Helical" evidence="1">
    <location>
        <begin position="34"/>
        <end position="56"/>
    </location>
</feature>
<keyword evidence="1" id="KW-0472">Membrane</keyword>
<keyword evidence="1" id="KW-1133">Transmembrane helix</keyword>
<sequence length="82" mass="9087">MNRSGLLDQLMPFNTRFFPLTTTYDSPSSCGTPFLKVFILVPISTLFHVSYFNAFLKSSLKNPMPWPSGSSPGIFCFKSLGG</sequence>
<proteinExistence type="predicted"/>
<organism evidence="2 3">
    <name type="scientific">Paramecium bursaria Chlorella virus MT325</name>
    <name type="common">PBCV-MT325</name>
    <dbReference type="NCBI Taxonomy" id="346932"/>
    <lineage>
        <taxon>Viruses</taxon>
        <taxon>Varidnaviria</taxon>
        <taxon>Bamfordvirae</taxon>
        <taxon>Nucleocytoviricota</taxon>
        <taxon>Megaviricetes</taxon>
        <taxon>Algavirales</taxon>
        <taxon>Phycodnaviridae</taxon>
        <taxon>Chlorovirus</taxon>
        <taxon>Chlorovirus conductrix</taxon>
        <taxon>Paramecium bursaria Chlorella virus A1</taxon>
    </lineage>
</organism>
<dbReference type="EMBL" id="DQ491001">
    <property type="protein sequence ID" value="ABT13847.1"/>
    <property type="molecule type" value="Genomic_DNA"/>
</dbReference>
<evidence type="ECO:0000256" key="1">
    <source>
        <dbReference type="SAM" id="Phobius"/>
    </source>
</evidence>
<dbReference type="Proteomes" id="UP000246715">
    <property type="component" value="Segment"/>
</dbReference>
<evidence type="ECO:0000313" key="2">
    <source>
        <dbReference type="EMBL" id="ABT13847.1"/>
    </source>
</evidence>
<reference evidence="2 3" key="1">
    <citation type="journal article" date="2007" name="Virology">
        <title>Sequence and annotation of the 314-kb MT325 and the 321-kb FR483 viruses that infect Chlorella Pbi.</title>
        <authorList>
            <person name="Fitzgerald L.A."/>
            <person name="Graves M.V."/>
            <person name="Li X."/>
            <person name="Feldblyum T."/>
            <person name="Hartigan J."/>
            <person name="Van Etten J.L."/>
        </authorList>
    </citation>
    <scope>NUCLEOTIDE SEQUENCE [LARGE SCALE GENOMIC DNA]</scope>
    <source>
        <strain evidence="2 3">MT325</strain>
    </source>
</reference>
<name>A7IU23_PBCVM</name>
<gene>
    <name evidence="2" type="primary">m293L</name>
    <name evidence="2" type="ORF">MT325_m293L</name>
</gene>
<keyword evidence="1" id="KW-0812">Transmembrane</keyword>
<accession>A7IU23</accession>
<organismHost>
    <name type="scientific">Paramecium bursaria</name>
    <dbReference type="NCBI Taxonomy" id="74790"/>
</organismHost>